<name>A0AAD6GFE5_9EURO</name>
<organism evidence="1 2">
    <name type="scientific">Penicillium frequentans</name>
    <dbReference type="NCBI Taxonomy" id="3151616"/>
    <lineage>
        <taxon>Eukaryota</taxon>
        <taxon>Fungi</taxon>
        <taxon>Dikarya</taxon>
        <taxon>Ascomycota</taxon>
        <taxon>Pezizomycotina</taxon>
        <taxon>Eurotiomycetes</taxon>
        <taxon>Eurotiomycetidae</taxon>
        <taxon>Eurotiales</taxon>
        <taxon>Aspergillaceae</taxon>
        <taxon>Penicillium</taxon>
    </lineage>
</organism>
<proteinExistence type="predicted"/>
<keyword evidence="2" id="KW-1185">Reference proteome</keyword>
<comment type="caution">
    <text evidence="1">The sequence shown here is derived from an EMBL/GenBank/DDBJ whole genome shotgun (WGS) entry which is preliminary data.</text>
</comment>
<sequence length="414" mass="46622">MDSITAEISQLEISPSSRSYAKQYHNIVSYACEIRRQSPSKAELDVTKALAGPFITGGLLVILLEPLQTHPWLEGSKAKCATLSALEEGISVSSGGKLSLCNHVSVLDLRPFICKELNNNIGDHQREKLLALVLEAINAKMPDVTLCMGNVSTLYPSYHYHIEHKLTRVKEPRRALMDHKDHLSDEFRKRNTWIYAMHPSRSVNHNPNDLEMRLELLESIHGACKQLDPGIVRPLPSIVANHLGQGIELFNPSDNGKDGWVKTLLCVLVNLCLRPPYQLPDSCLMANSMFRLERWHQDYFDHILKHSDTIGKEDKRIAATLVPLLRRLNMCFKSTSWYTYTYEIDWEKFTRALADGLTVLEDVCGSLGKNRFSSNARGVYIESSPTKITTDTLEARRIYFAAHGSLGACGVPKH</sequence>
<evidence type="ECO:0000313" key="2">
    <source>
        <dbReference type="Proteomes" id="UP001220324"/>
    </source>
</evidence>
<evidence type="ECO:0000313" key="1">
    <source>
        <dbReference type="EMBL" id="KAJ5544143.1"/>
    </source>
</evidence>
<reference evidence="1 2" key="1">
    <citation type="journal article" date="2023" name="IMA Fungus">
        <title>Comparative genomic study of the Penicillium genus elucidates a diverse pangenome and 15 lateral gene transfer events.</title>
        <authorList>
            <person name="Petersen C."/>
            <person name="Sorensen T."/>
            <person name="Nielsen M.R."/>
            <person name="Sondergaard T.E."/>
            <person name="Sorensen J.L."/>
            <person name="Fitzpatrick D.A."/>
            <person name="Frisvad J.C."/>
            <person name="Nielsen K.L."/>
        </authorList>
    </citation>
    <scope>NUCLEOTIDE SEQUENCE [LARGE SCALE GENOMIC DNA]</scope>
    <source>
        <strain evidence="1 2">IBT 35679</strain>
    </source>
</reference>
<dbReference type="EMBL" id="JAQIZZ010000004">
    <property type="protein sequence ID" value="KAJ5544143.1"/>
    <property type="molecule type" value="Genomic_DNA"/>
</dbReference>
<dbReference type="Proteomes" id="UP001220324">
    <property type="component" value="Unassembled WGS sequence"/>
</dbReference>
<gene>
    <name evidence="1" type="ORF">N7494_005422</name>
</gene>
<dbReference type="AlphaFoldDB" id="A0AAD6GFE5"/>
<protein>
    <submittedName>
        <fullName evidence="1">Uncharacterized protein</fullName>
    </submittedName>
</protein>
<accession>A0AAD6GFE5</accession>